<evidence type="ECO:0008006" key="3">
    <source>
        <dbReference type="Google" id="ProtNLM"/>
    </source>
</evidence>
<evidence type="ECO:0000313" key="2">
    <source>
        <dbReference type="Proteomes" id="UP000763447"/>
    </source>
</evidence>
<gene>
    <name evidence="1" type="ORF">HC026_04830</name>
</gene>
<reference evidence="1 2" key="1">
    <citation type="submission" date="2020-04" db="EMBL/GenBank/DDBJ databases">
        <title>A novel species of genus Lactobacillus that was isolated from fermented food Zha-chili.</title>
        <authorList>
            <person name="Zhang Z."/>
        </authorList>
    </citation>
    <scope>NUCLEOTIDE SEQUENCE [LARGE SCALE GENOMIC DNA]</scope>
    <source>
        <strain evidence="2">HBUAS51383</strain>
    </source>
</reference>
<dbReference type="EMBL" id="JAAXLJ010000006">
    <property type="protein sequence ID" value="NLR18250.1"/>
    <property type="molecule type" value="Genomic_DNA"/>
</dbReference>
<comment type="caution">
    <text evidence="1">The sequence shown here is derived from an EMBL/GenBank/DDBJ whole genome shotgun (WGS) entry which is preliminary data.</text>
</comment>
<proteinExistence type="predicted"/>
<protein>
    <recommendedName>
        <fullName evidence="3">Regulatory protein YycH-like domain-containing protein</fullName>
    </recommendedName>
</protein>
<evidence type="ECO:0000313" key="1">
    <source>
        <dbReference type="EMBL" id="NLR18250.1"/>
    </source>
</evidence>
<name>A0ABX1KYE5_9LACO</name>
<dbReference type="RefSeq" id="WP_168924864.1">
    <property type="nucleotide sequence ID" value="NZ_JAAXLJ010000006.1"/>
</dbReference>
<accession>A0ABX1KYE5</accession>
<organism evidence="1 2">
    <name type="scientific">Secundilactobacillus angelensis</name>
    <dbReference type="NCBI Taxonomy" id="2722706"/>
    <lineage>
        <taxon>Bacteria</taxon>
        <taxon>Bacillati</taxon>
        <taxon>Bacillota</taxon>
        <taxon>Bacilli</taxon>
        <taxon>Lactobacillales</taxon>
        <taxon>Lactobacillaceae</taxon>
        <taxon>Secundilactobacillus</taxon>
    </lineage>
</organism>
<dbReference type="Proteomes" id="UP000763447">
    <property type="component" value="Unassembled WGS sequence"/>
</dbReference>
<sequence>MKQAIFWVTSLAGLRKLTFKQKVKSLMNDQIQITIVLAMVHFDQYASAQRILQGLFQRSRLDQLNVVSLADLVADKSGIEVAAGEQFSADFESLPTHRFDSEETTVRYINDGEIVAEVSEDVNQNPLLKTRFVNQQPVQSAAYQAGEQFGILSYADGQLSQALLLNQQGQLVTRFIRHTQPVNLAYTMGRTSKLTFTDMVSETDTDQHVIYQSSEVQSYYEVISYQNYDRFDSVYSYYASLLENVVTADSGLFIDLNDNPRLTPYLPQQLIFNY</sequence>
<keyword evidence="2" id="KW-1185">Reference proteome</keyword>